<evidence type="ECO:0000313" key="6">
    <source>
        <dbReference type="EMBL" id="CAF4919948.1"/>
    </source>
</evidence>
<gene>
    <name evidence="6" type="ORF">PMACD_LOCUS12927</name>
</gene>
<feature type="domain" description="Zinc finger PHD-type" evidence="5">
    <location>
        <begin position="46"/>
        <end position="93"/>
    </location>
</feature>
<dbReference type="PROSITE" id="PS01359">
    <property type="entry name" value="ZF_PHD_1"/>
    <property type="match status" value="1"/>
</dbReference>
<dbReference type="SMART" id="SM00249">
    <property type="entry name" value="PHD"/>
    <property type="match status" value="1"/>
</dbReference>
<dbReference type="AlphaFoldDB" id="A0A821W786"/>
<name>A0A821W786_9NEOP</name>
<keyword evidence="3" id="KW-0862">Zinc</keyword>
<evidence type="ECO:0000259" key="5">
    <source>
        <dbReference type="SMART" id="SM00249"/>
    </source>
</evidence>
<dbReference type="GO" id="GO:0008270">
    <property type="term" value="F:zinc ion binding"/>
    <property type="evidence" value="ECO:0007669"/>
    <property type="project" value="UniProtKB-KW"/>
</dbReference>
<dbReference type="InterPro" id="IPR001965">
    <property type="entry name" value="Znf_PHD"/>
</dbReference>
<keyword evidence="2" id="KW-0863">Zinc-finger</keyword>
<dbReference type="SUPFAM" id="SSF57903">
    <property type="entry name" value="FYVE/PHD zinc finger"/>
    <property type="match status" value="1"/>
</dbReference>
<keyword evidence="1" id="KW-0479">Metal-binding</keyword>
<dbReference type="Pfam" id="PF00628">
    <property type="entry name" value="PHD"/>
    <property type="match status" value="1"/>
</dbReference>
<accession>A0A821W786</accession>
<dbReference type="InterPro" id="IPR019787">
    <property type="entry name" value="Znf_PHD-finger"/>
</dbReference>
<keyword evidence="7" id="KW-1185">Reference proteome</keyword>
<proteinExistence type="predicted"/>
<reference evidence="6" key="1">
    <citation type="submission" date="2021-02" db="EMBL/GenBank/DDBJ databases">
        <authorList>
            <person name="Steward A R."/>
        </authorList>
    </citation>
    <scope>NUCLEOTIDE SEQUENCE</scope>
</reference>
<dbReference type="InterPro" id="IPR013083">
    <property type="entry name" value="Znf_RING/FYVE/PHD"/>
</dbReference>
<comment type="caution">
    <text evidence="6">The sequence shown here is derived from an EMBL/GenBank/DDBJ whole genome shotgun (WGS) entry which is preliminary data.</text>
</comment>
<feature type="compositionally biased region" description="Basic residues" evidence="4">
    <location>
        <begin position="1"/>
        <end position="16"/>
    </location>
</feature>
<evidence type="ECO:0000313" key="7">
    <source>
        <dbReference type="Proteomes" id="UP000663880"/>
    </source>
</evidence>
<protein>
    <recommendedName>
        <fullName evidence="5">Zinc finger PHD-type domain-containing protein</fullName>
    </recommendedName>
</protein>
<feature type="region of interest" description="Disordered" evidence="4">
    <location>
        <begin position="1"/>
        <end position="44"/>
    </location>
</feature>
<dbReference type="Proteomes" id="UP000663880">
    <property type="component" value="Unassembled WGS sequence"/>
</dbReference>
<evidence type="ECO:0000256" key="2">
    <source>
        <dbReference type="ARBA" id="ARBA00022771"/>
    </source>
</evidence>
<dbReference type="OrthoDB" id="6928601at2759"/>
<dbReference type="InterPro" id="IPR019786">
    <property type="entry name" value="Zinc_finger_PHD-type_CS"/>
</dbReference>
<evidence type="ECO:0000256" key="3">
    <source>
        <dbReference type="ARBA" id="ARBA00022833"/>
    </source>
</evidence>
<dbReference type="Gene3D" id="3.30.40.10">
    <property type="entry name" value="Zinc/RING finger domain, C3HC4 (zinc finger)"/>
    <property type="match status" value="1"/>
</dbReference>
<evidence type="ECO:0000256" key="4">
    <source>
        <dbReference type="SAM" id="MobiDB-lite"/>
    </source>
</evidence>
<organism evidence="6 7">
    <name type="scientific">Pieris macdunnoughi</name>
    <dbReference type="NCBI Taxonomy" id="345717"/>
    <lineage>
        <taxon>Eukaryota</taxon>
        <taxon>Metazoa</taxon>
        <taxon>Ecdysozoa</taxon>
        <taxon>Arthropoda</taxon>
        <taxon>Hexapoda</taxon>
        <taxon>Insecta</taxon>
        <taxon>Pterygota</taxon>
        <taxon>Neoptera</taxon>
        <taxon>Endopterygota</taxon>
        <taxon>Lepidoptera</taxon>
        <taxon>Glossata</taxon>
        <taxon>Ditrysia</taxon>
        <taxon>Papilionoidea</taxon>
        <taxon>Pieridae</taxon>
        <taxon>Pierinae</taxon>
        <taxon>Pieris</taxon>
    </lineage>
</organism>
<dbReference type="InterPro" id="IPR011011">
    <property type="entry name" value="Znf_FYVE_PHD"/>
</dbReference>
<evidence type="ECO:0000256" key="1">
    <source>
        <dbReference type="ARBA" id="ARBA00022723"/>
    </source>
</evidence>
<dbReference type="EMBL" id="CAJOBZ010000053">
    <property type="protein sequence ID" value="CAF4919948.1"/>
    <property type="molecule type" value="Genomic_DNA"/>
</dbReference>
<sequence>MPKKALKKRKISKQRKSSSASSDKSDYSVMDSTDESPDRSQNQNGKCLYCDGLFSEDVHGEKWIQCASCRRWTHEDCAGIEDMVDYYVCEFCTRD</sequence>